<dbReference type="EMBL" id="FQXE01000013">
    <property type="protein sequence ID" value="SHI20455.1"/>
    <property type="molecule type" value="Genomic_DNA"/>
</dbReference>
<evidence type="ECO:0000313" key="3">
    <source>
        <dbReference type="Proteomes" id="UP000184226"/>
    </source>
</evidence>
<accession>A0A1M5Z888</accession>
<dbReference type="STRING" id="658167.SAMN04488135_11312"/>
<dbReference type="AlphaFoldDB" id="A0A1M5Z888"/>
<name>A0A1M5Z888_9BURK</name>
<proteinExistence type="predicted"/>
<evidence type="ECO:0000256" key="1">
    <source>
        <dbReference type="SAM" id="Phobius"/>
    </source>
</evidence>
<organism evidence="2 3">
    <name type="scientific">Pollutimonas bauzanensis</name>
    <dbReference type="NCBI Taxonomy" id="658167"/>
    <lineage>
        <taxon>Bacteria</taxon>
        <taxon>Pseudomonadati</taxon>
        <taxon>Pseudomonadota</taxon>
        <taxon>Betaproteobacteria</taxon>
        <taxon>Burkholderiales</taxon>
        <taxon>Alcaligenaceae</taxon>
        <taxon>Pollutimonas</taxon>
    </lineage>
</organism>
<keyword evidence="1" id="KW-1133">Transmembrane helix</keyword>
<evidence type="ECO:0000313" key="2">
    <source>
        <dbReference type="EMBL" id="SHI20455.1"/>
    </source>
</evidence>
<dbReference type="RefSeq" id="WP_218599098.1">
    <property type="nucleotide sequence ID" value="NZ_FQXE01000013.1"/>
</dbReference>
<keyword evidence="1" id="KW-0812">Transmembrane</keyword>
<reference evidence="2 3" key="1">
    <citation type="submission" date="2016-11" db="EMBL/GenBank/DDBJ databases">
        <authorList>
            <person name="Jaros S."/>
            <person name="Januszkiewicz K."/>
            <person name="Wedrychowicz H."/>
        </authorList>
    </citation>
    <scope>NUCLEOTIDE SEQUENCE [LARGE SCALE GENOMIC DNA]</scope>
    <source>
        <strain evidence="2 3">CGMCC 1.10190</strain>
    </source>
</reference>
<keyword evidence="1" id="KW-0472">Membrane</keyword>
<keyword evidence="3" id="KW-1185">Reference proteome</keyword>
<feature type="transmembrane region" description="Helical" evidence="1">
    <location>
        <begin position="36"/>
        <end position="52"/>
    </location>
</feature>
<dbReference type="Proteomes" id="UP000184226">
    <property type="component" value="Unassembled WGS sequence"/>
</dbReference>
<sequence>MTHRRRYAEPSLLLMLTVAGLVSSLAGDGALQALGVAATAVPLLAVLRHVILSPQPAHRRQRHHSKEKYRD</sequence>
<gene>
    <name evidence="2" type="ORF">SAMN04488135_11312</name>
</gene>
<protein>
    <submittedName>
        <fullName evidence="2">Uncharacterized protein</fullName>
    </submittedName>
</protein>